<organism evidence="7 8">
    <name type="scientific">Marchantia polymorpha subsp. ruderalis</name>
    <dbReference type="NCBI Taxonomy" id="1480154"/>
    <lineage>
        <taxon>Eukaryota</taxon>
        <taxon>Viridiplantae</taxon>
        <taxon>Streptophyta</taxon>
        <taxon>Embryophyta</taxon>
        <taxon>Marchantiophyta</taxon>
        <taxon>Marchantiopsida</taxon>
        <taxon>Marchantiidae</taxon>
        <taxon>Marchantiales</taxon>
        <taxon>Marchantiaceae</taxon>
        <taxon>Marchantia</taxon>
    </lineage>
</organism>
<comment type="similarity">
    <text evidence="1 6">Belongs to the glycosyltransferase 37 family.</text>
</comment>
<dbReference type="GO" id="GO:0042546">
    <property type="term" value="P:cell wall biogenesis"/>
    <property type="evidence" value="ECO:0007669"/>
    <property type="project" value="InterPro"/>
</dbReference>
<comment type="function">
    <text evidence="6">May be involved in cell wall biosynthesis.</text>
</comment>
<dbReference type="GO" id="GO:0008107">
    <property type="term" value="F:galactoside 2-alpha-L-fucosyltransferase activity"/>
    <property type="evidence" value="ECO:0007669"/>
    <property type="project" value="InterPro"/>
</dbReference>
<proteinExistence type="inferred from homology"/>
<evidence type="ECO:0000256" key="5">
    <source>
        <dbReference type="ARBA" id="ARBA00023316"/>
    </source>
</evidence>
<dbReference type="GO" id="GO:0009969">
    <property type="term" value="P:xyloglucan biosynthetic process"/>
    <property type="evidence" value="ECO:0007669"/>
    <property type="project" value="TreeGrafter"/>
</dbReference>
<accession>A0A176WBS4</accession>
<evidence type="ECO:0000256" key="3">
    <source>
        <dbReference type="ARBA" id="ARBA00022679"/>
    </source>
</evidence>
<evidence type="ECO:0000256" key="4">
    <source>
        <dbReference type="ARBA" id="ARBA00023180"/>
    </source>
</evidence>
<dbReference type="GO" id="GO:0032580">
    <property type="term" value="C:Golgi cisterna membrane"/>
    <property type="evidence" value="ECO:0007669"/>
    <property type="project" value="UniProtKB-SubCell"/>
</dbReference>
<dbReference type="Proteomes" id="UP000077202">
    <property type="component" value="Unassembled WGS sequence"/>
</dbReference>
<evidence type="ECO:0000256" key="6">
    <source>
        <dbReference type="RuleBase" id="RU367004"/>
    </source>
</evidence>
<dbReference type="Pfam" id="PF03254">
    <property type="entry name" value="XG_FTase"/>
    <property type="match status" value="1"/>
</dbReference>
<keyword evidence="2 6" id="KW-0328">Glycosyltransferase</keyword>
<evidence type="ECO:0000313" key="7">
    <source>
        <dbReference type="EMBL" id="OAE30093.1"/>
    </source>
</evidence>
<sequence length="204" mass="23496">MFAVLWQRMILVPESTSNPSVVCEPFAGSSWRMNDELHEAVKRKRKLSKEFYAAVDRDLEIPPDRIASTYVLRSLMLQADHVCERILHVNELYLANAEKQVGIQVRYFGGDKEFEENNDLVNDRITRCLWENDILPEVCPATPDDPSWGEAKFAGCAKKLTAEHHAKPRMVKVLIASLFQGLQDFLNNIYLRESRLFEESIPLM</sequence>
<reference evidence="7" key="1">
    <citation type="submission" date="2016-03" db="EMBL/GenBank/DDBJ databases">
        <title>Mechanisms controlling the formation of the plant cell surface in tip-growing cells are functionally conserved among land plants.</title>
        <authorList>
            <person name="Honkanen S."/>
            <person name="Jones V.A."/>
            <person name="Morieri G."/>
            <person name="Champion C."/>
            <person name="Hetherington A.J."/>
            <person name="Kelly S."/>
            <person name="Saint-Marcoux D."/>
            <person name="Proust H."/>
            <person name="Prescott H."/>
            <person name="Dolan L."/>
        </authorList>
    </citation>
    <scope>NUCLEOTIDE SEQUENCE [LARGE SCALE GENOMIC DNA]</scope>
    <source>
        <tissue evidence="7">Whole gametophyte</tissue>
    </source>
</reference>
<keyword evidence="3 6" id="KW-0808">Transferase</keyword>
<evidence type="ECO:0000256" key="2">
    <source>
        <dbReference type="ARBA" id="ARBA00022676"/>
    </source>
</evidence>
<dbReference type="AlphaFoldDB" id="A0A176WBS4"/>
<evidence type="ECO:0000256" key="1">
    <source>
        <dbReference type="ARBA" id="ARBA00010481"/>
    </source>
</evidence>
<comment type="caution">
    <text evidence="7">The sequence shown here is derived from an EMBL/GenBank/DDBJ whole genome shotgun (WGS) entry which is preliminary data.</text>
</comment>
<keyword evidence="8" id="KW-1185">Reference proteome</keyword>
<name>A0A176WBS4_MARPO</name>
<protein>
    <recommendedName>
        <fullName evidence="6">Fucosyltransferase</fullName>
        <ecNumber evidence="6">2.4.1.-</ecNumber>
    </recommendedName>
</protein>
<gene>
    <name evidence="7" type="ORF">AXG93_1112s1090</name>
</gene>
<dbReference type="EC" id="2.4.1.-" evidence="6"/>
<dbReference type="InterPro" id="IPR004938">
    <property type="entry name" value="XG_FTase"/>
</dbReference>
<dbReference type="GO" id="GO:0071555">
    <property type="term" value="P:cell wall organization"/>
    <property type="evidence" value="ECO:0007669"/>
    <property type="project" value="UniProtKB-UniRule"/>
</dbReference>
<evidence type="ECO:0000313" key="8">
    <source>
        <dbReference type="Proteomes" id="UP000077202"/>
    </source>
</evidence>
<keyword evidence="4" id="KW-0325">Glycoprotein</keyword>
<keyword evidence="5 6" id="KW-0961">Cell wall biogenesis/degradation</keyword>
<dbReference type="EMBL" id="LVLJ01001367">
    <property type="protein sequence ID" value="OAE30093.1"/>
    <property type="molecule type" value="Genomic_DNA"/>
</dbReference>
<comment type="subcellular location">
    <subcellularLocation>
        <location evidence="6">Golgi apparatus</location>
        <location evidence="6">Golgi stack membrane</location>
        <topology evidence="6">Single-pass type II membrane protein</topology>
    </subcellularLocation>
</comment>
<dbReference type="PANTHER" id="PTHR31889:SF86">
    <property type="entry name" value="FUCOSYLTRANSFERASE"/>
    <property type="match status" value="1"/>
</dbReference>
<keyword evidence="6" id="KW-0333">Golgi apparatus</keyword>
<dbReference type="PANTHER" id="PTHR31889">
    <property type="entry name" value="FUCOSYLTRANSFERASE 2-RELATED"/>
    <property type="match status" value="1"/>
</dbReference>